<dbReference type="RefSeq" id="WP_311367427.1">
    <property type="nucleotide sequence ID" value="NZ_JAVRHX010000001.1"/>
</dbReference>
<organism evidence="7 8">
    <name type="scientific">Glaciecola petra</name>
    <dbReference type="NCBI Taxonomy" id="3075602"/>
    <lineage>
        <taxon>Bacteria</taxon>
        <taxon>Pseudomonadati</taxon>
        <taxon>Pseudomonadota</taxon>
        <taxon>Gammaproteobacteria</taxon>
        <taxon>Alteromonadales</taxon>
        <taxon>Alteromonadaceae</taxon>
        <taxon>Glaciecola</taxon>
    </lineage>
</organism>
<evidence type="ECO:0000256" key="3">
    <source>
        <dbReference type="ARBA" id="ARBA00022989"/>
    </source>
</evidence>
<dbReference type="Gene3D" id="3.40.1710.10">
    <property type="entry name" value="abc type-2 transporter like domain"/>
    <property type="match status" value="1"/>
</dbReference>
<name>A0ABU2ZPG2_9ALTE</name>
<feature type="transmembrane region" description="Helical" evidence="5">
    <location>
        <begin position="323"/>
        <end position="349"/>
    </location>
</feature>
<keyword evidence="2 5" id="KW-0812">Transmembrane</keyword>
<evidence type="ECO:0000256" key="1">
    <source>
        <dbReference type="ARBA" id="ARBA00004141"/>
    </source>
</evidence>
<evidence type="ECO:0000256" key="4">
    <source>
        <dbReference type="ARBA" id="ARBA00023136"/>
    </source>
</evidence>
<proteinExistence type="predicted"/>
<evidence type="ECO:0000256" key="5">
    <source>
        <dbReference type="SAM" id="Phobius"/>
    </source>
</evidence>
<dbReference type="PANTHER" id="PTHR43471">
    <property type="entry name" value="ABC TRANSPORTER PERMEASE"/>
    <property type="match status" value="1"/>
</dbReference>
<feature type="transmembrane region" description="Helical" evidence="5">
    <location>
        <begin position="235"/>
        <end position="263"/>
    </location>
</feature>
<keyword evidence="3 5" id="KW-1133">Transmembrane helix</keyword>
<reference evidence="7 8" key="1">
    <citation type="submission" date="2023-09" db="EMBL/GenBank/DDBJ databases">
        <authorList>
            <person name="Rey-Velasco X."/>
        </authorList>
    </citation>
    <scope>NUCLEOTIDE SEQUENCE [LARGE SCALE GENOMIC DNA]</scope>
    <source>
        <strain evidence="7 8">P117</strain>
    </source>
</reference>
<keyword evidence="4 5" id="KW-0472">Membrane</keyword>
<evidence type="ECO:0000259" key="6">
    <source>
        <dbReference type="Pfam" id="PF12698"/>
    </source>
</evidence>
<keyword evidence="8" id="KW-1185">Reference proteome</keyword>
<evidence type="ECO:0000313" key="8">
    <source>
        <dbReference type="Proteomes" id="UP001253545"/>
    </source>
</evidence>
<comment type="caution">
    <text evidence="7">The sequence shown here is derived from an EMBL/GenBank/DDBJ whole genome shotgun (WGS) entry which is preliminary data.</text>
</comment>
<protein>
    <submittedName>
        <fullName evidence="7">ABC transporter permease</fullName>
    </submittedName>
</protein>
<evidence type="ECO:0000313" key="7">
    <source>
        <dbReference type="EMBL" id="MDT0593933.1"/>
    </source>
</evidence>
<dbReference type="PANTHER" id="PTHR43471:SF3">
    <property type="entry name" value="ABC TRANSPORTER PERMEASE PROTEIN NATB"/>
    <property type="match status" value="1"/>
</dbReference>
<sequence>MWLIYKKELLELVRDRKTVFFMIALPVLIFPIIFGGMIYVTNEVQSEAQTKTLRFAISGEQYGRDLAAQLTDVETLELISLSEDISDEENAKKAVKDGLVDFIVQIPSNYGNDVINSGQIVLKIVLNDAQVNRAQSRVRDITDVIEETNQRAAFASLGVNEDIQKALINPILVEKVNVADDREQAGSVIGGFVPYMVFILCLSGAMLPAADIGAGEKERGTLETLLLSPIDRVQIVLAKFLTIATAGATTALITITSFAAWGLGAASMADINILTEFMAAIDWVDFVLIFLMLVPVVATFAAVLLALSIYARSFKEAQGYMNPMMIFVIIPVVIALIPGIELKGVWAWIPLTNVALAIKELIKGTMDYVQLVAIFGSSVILAGALLAFCVYWFNQEKVLFR</sequence>
<dbReference type="InterPro" id="IPR013525">
    <property type="entry name" value="ABC2_TM"/>
</dbReference>
<dbReference type="Pfam" id="PF12698">
    <property type="entry name" value="ABC2_membrane_3"/>
    <property type="match status" value="1"/>
</dbReference>
<dbReference type="EMBL" id="JAVRHX010000001">
    <property type="protein sequence ID" value="MDT0593933.1"/>
    <property type="molecule type" value="Genomic_DNA"/>
</dbReference>
<feature type="transmembrane region" description="Helical" evidence="5">
    <location>
        <begin position="20"/>
        <end position="40"/>
    </location>
</feature>
<accession>A0ABU2ZPG2</accession>
<comment type="subcellular location">
    <subcellularLocation>
        <location evidence="1">Membrane</location>
        <topology evidence="1">Multi-pass membrane protein</topology>
    </subcellularLocation>
</comment>
<gene>
    <name evidence="7" type="ORF">RM552_03645</name>
</gene>
<feature type="domain" description="ABC-2 type transporter transmembrane" evidence="6">
    <location>
        <begin position="17"/>
        <end position="387"/>
    </location>
</feature>
<evidence type="ECO:0000256" key="2">
    <source>
        <dbReference type="ARBA" id="ARBA00022692"/>
    </source>
</evidence>
<feature type="transmembrane region" description="Helical" evidence="5">
    <location>
        <begin position="283"/>
        <end position="311"/>
    </location>
</feature>
<feature type="transmembrane region" description="Helical" evidence="5">
    <location>
        <begin position="369"/>
        <end position="393"/>
    </location>
</feature>
<dbReference type="Proteomes" id="UP001253545">
    <property type="component" value="Unassembled WGS sequence"/>
</dbReference>
<feature type="transmembrane region" description="Helical" evidence="5">
    <location>
        <begin position="192"/>
        <end position="214"/>
    </location>
</feature>